<dbReference type="PROSITE" id="PS50297">
    <property type="entry name" value="ANK_REP_REGION"/>
    <property type="match status" value="4"/>
</dbReference>
<dbReference type="InterPro" id="IPR036770">
    <property type="entry name" value="Ankyrin_rpt-contain_sf"/>
</dbReference>
<evidence type="ECO:0000313" key="8">
    <source>
        <dbReference type="EMBL" id="CAD7246159.1"/>
    </source>
</evidence>
<proteinExistence type="inferred from homology"/>
<reference evidence="8" key="1">
    <citation type="submission" date="2020-11" db="EMBL/GenBank/DDBJ databases">
        <authorList>
            <person name="Tran Van P."/>
        </authorList>
    </citation>
    <scope>NUCLEOTIDE SEQUENCE</scope>
</reference>
<keyword evidence="9" id="KW-1185">Reference proteome</keyword>
<dbReference type="EMBL" id="LR900573">
    <property type="protein sequence ID" value="CAD7246159.1"/>
    <property type="molecule type" value="Genomic_DNA"/>
</dbReference>
<evidence type="ECO:0000256" key="5">
    <source>
        <dbReference type="ARBA" id="ARBA00038500"/>
    </source>
</evidence>
<dbReference type="SMART" id="SM00248">
    <property type="entry name" value="ANK"/>
    <property type="match status" value="8"/>
</dbReference>
<dbReference type="GO" id="GO:0043161">
    <property type="term" value="P:proteasome-mediated ubiquitin-dependent protein catabolic process"/>
    <property type="evidence" value="ECO:0007669"/>
    <property type="project" value="UniProtKB-ARBA"/>
</dbReference>
<keyword evidence="2" id="KW-0677">Repeat</keyword>
<dbReference type="SUPFAM" id="SSF48403">
    <property type="entry name" value="Ankyrin repeat"/>
    <property type="match status" value="2"/>
</dbReference>
<dbReference type="Pfam" id="PF00023">
    <property type="entry name" value="Ank"/>
    <property type="match status" value="2"/>
</dbReference>
<dbReference type="InterPro" id="IPR002110">
    <property type="entry name" value="Ankyrin_rpt"/>
</dbReference>
<feature type="repeat" description="ANK" evidence="7">
    <location>
        <begin position="210"/>
        <end position="242"/>
    </location>
</feature>
<dbReference type="PRINTS" id="PR01415">
    <property type="entry name" value="ANKYRIN"/>
</dbReference>
<feature type="repeat" description="ANK" evidence="7">
    <location>
        <begin position="177"/>
        <end position="209"/>
    </location>
</feature>
<evidence type="ECO:0000256" key="4">
    <source>
        <dbReference type="ARBA" id="ARBA00023043"/>
    </source>
</evidence>
<evidence type="ECO:0000256" key="6">
    <source>
        <dbReference type="ARBA" id="ARBA00072197"/>
    </source>
</evidence>
<comment type="pathway">
    <text evidence="1">Protein modification; protein ubiquitination.</text>
</comment>
<accession>A0A7R8XFB3</accession>
<dbReference type="PANTHER" id="PTHR24173:SF78">
    <property type="entry name" value="PROTEIN FEM-1 HOMOLOG B"/>
    <property type="match status" value="1"/>
</dbReference>
<dbReference type="PANTHER" id="PTHR24173">
    <property type="entry name" value="ANKYRIN REPEAT CONTAINING"/>
    <property type="match status" value="1"/>
</dbReference>
<dbReference type="Gene3D" id="1.25.40.20">
    <property type="entry name" value="Ankyrin repeat-containing domain"/>
    <property type="match status" value="3"/>
</dbReference>
<dbReference type="Proteomes" id="UP000677054">
    <property type="component" value="Unassembled WGS sequence"/>
</dbReference>
<dbReference type="FunFam" id="1.25.40.20:FF:000264">
    <property type="entry name" value="Fem-1 homolog B"/>
    <property type="match status" value="1"/>
</dbReference>
<dbReference type="OrthoDB" id="4429489at2759"/>
<feature type="repeat" description="ANK" evidence="7">
    <location>
        <begin position="111"/>
        <end position="143"/>
    </location>
</feature>
<evidence type="ECO:0000256" key="3">
    <source>
        <dbReference type="ARBA" id="ARBA00022786"/>
    </source>
</evidence>
<organism evidence="8">
    <name type="scientific">Darwinula stevensoni</name>
    <dbReference type="NCBI Taxonomy" id="69355"/>
    <lineage>
        <taxon>Eukaryota</taxon>
        <taxon>Metazoa</taxon>
        <taxon>Ecdysozoa</taxon>
        <taxon>Arthropoda</taxon>
        <taxon>Crustacea</taxon>
        <taxon>Oligostraca</taxon>
        <taxon>Ostracoda</taxon>
        <taxon>Podocopa</taxon>
        <taxon>Podocopida</taxon>
        <taxon>Darwinulocopina</taxon>
        <taxon>Darwinuloidea</taxon>
        <taxon>Darwinulidae</taxon>
        <taxon>Darwinula</taxon>
    </lineage>
</organism>
<evidence type="ECO:0000256" key="2">
    <source>
        <dbReference type="ARBA" id="ARBA00022737"/>
    </source>
</evidence>
<protein>
    <recommendedName>
        <fullName evidence="6">Protein fem-1 homolog B</fullName>
    </recommendedName>
</protein>
<gene>
    <name evidence="8" type="ORF">DSTB1V02_LOCUS6016</name>
</gene>
<keyword evidence="4 7" id="KW-0040">ANK repeat</keyword>
<evidence type="ECO:0000313" key="9">
    <source>
        <dbReference type="Proteomes" id="UP000677054"/>
    </source>
</evidence>
<keyword evidence="3" id="KW-0833">Ubl conjugation pathway</keyword>
<dbReference type="AlphaFoldDB" id="A0A7R8XFB3"/>
<dbReference type="GO" id="GO:0003006">
    <property type="term" value="P:developmental process involved in reproduction"/>
    <property type="evidence" value="ECO:0007669"/>
    <property type="project" value="UniProtKB-ARBA"/>
</dbReference>
<comment type="similarity">
    <text evidence="5">Belongs to the fem-1 family.</text>
</comment>
<dbReference type="EMBL" id="CAJPEV010001056">
    <property type="protein sequence ID" value="CAG0890426.1"/>
    <property type="molecule type" value="Genomic_DNA"/>
</dbReference>
<evidence type="ECO:0000256" key="1">
    <source>
        <dbReference type="ARBA" id="ARBA00004906"/>
    </source>
</evidence>
<sequence length="717" mass="79686">MKEEKMDDENQVLPGNIYNQAVKVYYAARDGMSYSLCALLNDNSPGRSGLHTKEEICNLLSQHVEDDGQKCTPLIIAARNGHDTVVRLLLSRFQPDLEQEATVKLEGNTIEGASALWCAAGAGHLKVVKTLVRAGADVNHSTKTKSTPLRAACFDGRLDIVKYLVEHKANVHLPNKYNNSCLMISAFRGHLEIVRYLLECGVDPNQKAKCGATALHFSAGCGHVEIVSELMTYGAEMTYNKHGMTPLLTAAERTREAVVRYLIQRPEVDKERRIEALELLGASFANSKDNYHPSLAYHYLKKGEDLCLARTSFCLHSRLPLGEGEYAHCLEGFECPRQALFLNFAVEFTSSEPYISAMEERLSDPGCIVEKPFIDPIVAYDFHQESRTLEELEQIQFDTDALHMESLVIRERILGPYNPELTDPIIYRGAVCADMAQFERCIALWAHALKLRQKIYSSVMKDLLRFAQVFSQMLHVGVELTSGHVLSVLSAGVDELERNHQRLHSLTSNAEDINEAMASDELESNMHTVLYLLVIAGQLKFPEGDERTQCPVRQIIYRLNRIPLKTRQGRSLLHLACCASTPVDDFHTNDVCRFPCDTTAQLLIECGADVNAMDADRNTPLHLIVGYLNAISDFMTLHNIILSLLSAGAHVDVVNVKGKTPFQAASTGVAEIILKTQMQLSLKCLAAKAVNNFHIAYHGTVPVDLEGFIQLHGPGMG</sequence>
<evidence type="ECO:0000256" key="7">
    <source>
        <dbReference type="PROSITE-ProRule" id="PRU00023"/>
    </source>
</evidence>
<dbReference type="PROSITE" id="PS50088">
    <property type="entry name" value="ANK_REPEAT"/>
    <property type="match status" value="4"/>
</dbReference>
<dbReference type="Pfam" id="PF12796">
    <property type="entry name" value="Ank_2"/>
    <property type="match status" value="1"/>
</dbReference>
<feature type="repeat" description="ANK" evidence="7">
    <location>
        <begin position="144"/>
        <end position="176"/>
    </location>
</feature>
<name>A0A7R8XFB3_9CRUS</name>